<dbReference type="EMBL" id="WWVF01000059">
    <property type="protein sequence ID" value="MZS90952.1"/>
    <property type="molecule type" value="Genomic_DNA"/>
</dbReference>
<dbReference type="AlphaFoldDB" id="A0A174CRR2"/>
<dbReference type="GeneID" id="75078228"/>
<evidence type="ECO:0000259" key="1">
    <source>
        <dbReference type="Pfam" id="PF11823"/>
    </source>
</evidence>
<dbReference type="RefSeq" id="WP_008707504.1">
    <property type="nucleotide sequence ID" value="NZ_AP031426.1"/>
</dbReference>
<dbReference type="Proteomes" id="UP000095431">
    <property type="component" value="Unassembled WGS sequence"/>
</dbReference>
<evidence type="ECO:0000313" key="6">
    <source>
        <dbReference type="Proteomes" id="UP000477156"/>
    </source>
</evidence>
<dbReference type="Proteomes" id="UP000477156">
    <property type="component" value="Unassembled WGS sequence"/>
</dbReference>
<reference evidence="2 5" key="1">
    <citation type="submission" date="2015-09" db="EMBL/GenBank/DDBJ databases">
        <authorList>
            <consortium name="Pathogen Informatics"/>
        </authorList>
    </citation>
    <scope>NUCLEOTIDE SEQUENCE [LARGE SCALE GENOMIC DNA]</scope>
    <source>
        <strain evidence="2 5">2789STDY5834863</strain>
    </source>
</reference>
<name>A0A174CRR2_9FIRM</name>
<protein>
    <submittedName>
        <fullName evidence="3">DUF3343 domain-containing protein</fullName>
    </submittedName>
    <submittedName>
        <fullName evidence="2">Protein of uncharacterized function (DUF3343)</fullName>
    </submittedName>
</protein>
<dbReference type="EMBL" id="WWVQ01000017">
    <property type="protein sequence ID" value="MZL33342.1"/>
    <property type="molecule type" value="Genomic_DNA"/>
</dbReference>
<feature type="domain" description="Putative Se/S carrier protein-like" evidence="1">
    <location>
        <begin position="9"/>
        <end position="75"/>
    </location>
</feature>
<sequence length="78" mass="9008">MKEKVLTTVVTFETTTQAIAMERECKKNKFTGRLIPVPREISASCGLAWKCGEQNEEETASYMKEQDLEYEKIYRILA</sequence>
<reference evidence="6 7" key="2">
    <citation type="journal article" date="2019" name="Nat. Med.">
        <title>A library of human gut bacterial isolates paired with longitudinal multiomics data enables mechanistic microbiome research.</title>
        <authorList>
            <person name="Poyet M."/>
            <person name="Groussin M."/>
            <person name="Gibbons S.M."/>
            <person name="Avila-Pacheco J."/>
            <person name="Jiang X."/>
            <person name="Kearney S.M."/>
            <person name="Perrotta A.R."/>
            <person name="Berdy B."/>
            <person name="Zhao S."/>
            <person name="Lieberman T.D."/>
            <person name="Swanson P.K."/>
            <person name="Smith M."/>
            <person name="Roesemann S."/>
            <person name="Alexander J.E."/>
            <person name="Rich S.A."/>
            <person name="Livny J."/>
            <person name="Vlamakis H."/>
            <person name="Clish C."/>
            <person name="Bullock K."/>
            <person name="Deik A."/>
            <person name="Scott J."/>
            <person name="Pierce K.A."/>
            <person name="Xavier R.J."/>
            <person name="Alm E.J."/>
        </authorList>
    </citation>
    <scope>NUCLEOTIDE SEQUENCE [LARGE SCALE GENOMIC DNA]</scope>
    <source>
        <strain evidence="3 7">BIOML-A1</strain>
        <strain evidence="4 6">BIOML-A12</strain>
    </source>
</reference>
<dbReference type="Proteomes" id="UP000477285">
    <property type="component" value="Unassembled WGS sequence"/>
</dbReference>
<evidence type="ECO:0000313" key="4">
    <source>
        <dbReference type="EMBL" id="MZS90952.1"/>
    </source>
</evidence>
<evidence type="ECO:0000313" key="3">
    <source>
        <dbReference type="EMBL" id="MZL33342.1"/>
    </source>
</evidence>
<organism evidence="2 5">
    <name type="scientific">Blautia wexlerae</name>
    <dbReference type="NCBI Taxonomy" id="418240"/>
    <lineage>
        <taxon>Bacteria</taxon>
        <taxon>Bacillati</taxon>
        <taxon>Bacillota</taxon>
        <taxon>Clostridia</taxon>
        <taxon>Lachnospirales</taxon>
        <taxon>Lachnospiraceae</taxon>
        <taxon>Blautia</taxon>
    </lineage>
</organism>
<evidence type="ECO:0000313" key="2">
    <source>
        <dbReference type="EMBL" id="CUO14899.1"/>
    </source>
</evidence>
<dbReference type="EMBL" id="CYZN01000012">
    <property type="protein sequence ID" value="CUO14899.1"/>
    <property type="molecule type" value="Genomic_DNA"/>
</dbReference>
<dbReference type="InterPro" id="IPR021778">
    <property type="entry name" value="Se/S_carrier-like"/>
</dbReference>
<evidence type="ECO:0000313" key="5">
    <source>
        <dbReference type="Proteomes" id="UP000095431"/>
    </source>
</evidence>
<proteinExistence type="predicted"/>
<dbReference type="Pfam" id="PF11823">
    <property type="entry name" value="Se_S_carrier"/>
    <property type="match status" value="1"/>
</dbReference>
<evidence type="ECO:0000313" key="7">
    <source>
        <dbReference type="Proteomes" id="UP000477285"/>
    </source>
</evidence>
<dbReference type="eggNOG" id="ENOG5033A63">
    <property type="taxonomic scope" value="Bacteria"/>
</dbReference>
<accession>A0A174CRR2</accession>
<gene>
    <name evidence="2" type="ORF">ERS852478_01974</name>
    <name evidence="4" type="ORF">GT712_18340</name>
    <name evidence="3" type="ORF">GT728_09060</name>
</gene>